<evidence type="ECO:0000313" key="2">
    <source>
        <dbReference type="EMBL" id="PLW42778.1"/>
    </source>
</evidence>
<dbReference type="AlphaFoldDB" id="A0A2N5UYE1"/>
<sequence>MAPPECNMRQHANVTQQTVPDPIAAPNTVPLTDGANTAKAAPAKSTATPAAGIRLVQDNVADNGIIIITEGPSQNSAQREILAEEQVNRAKEAGGLETRLLLDMHKMCKAHSLAAITACKTASRLRWCGQY</sequence>
<evidence type="ECO:0000313" key="3">
    <source>
        <dbReference type="Proteomes" id="UP000235392"/>
    </source>
</evidence>
<feature type="region of interest" description="Disordered" evidence="1">
    <location>
        <begin position="1"/>
        <end position="48"/>
    </location>
</feature>
<proteinExistence type="predicted"/>
<evidence type="ECO:0000256" key="1">
    <source>
        <dbReference type="SAM" id="MobiDB-lite"/>
    </source>
</evidence>
<dbReference type="EMBL" id="PGCI01000075">
    <property type="protein sequence ID" value="PLW42778.1"/>
    <property type="molecule type" value="Genomic_DNA"/>
</dbReference>
<feature type="compositionally biased region" description="Low complexity" evidence="1">
    <location>
        <begin position="35"/>
        <end position="48"/>
    </location>
</feature>
<gene>
    <name evidence="2" type="ORF">PCASD_06861</name>
</gene>
<dbReference type="Proteomes" id="UP000235392">
    <property type="component" value="Unassembled WGS sequence"/>
</dbReference>
<protein>
    <submittedName>
        <fullName evidence="2">Uncharacterized protein</fullName>
    </submittedName>
</protein>
<comment type="caution">
    <text evidence="2">The sequence shown here is derived from an EMBL/GenBank/DDBJ whole genome shotgun (WGS) entry which is preliminary data.</text>
</comment>
<accession>A0A2N5UYE1</accession>
<name>A0A2N5UYE1_9BASI</name>
<feature type="compositionally biased region" description="Polar residues" evidence="1">
    <location>
        <begin position="10"/>
        <end position="19"/>
    </location>
</feature>
<organism evidence="2 3">
    <name type="scientific">Puccinia coronata f. sp. avenae</name>
    <dbReference type="NCBI Taxonomy" id="200324"/>
    <lineage>
        <taxon>Eukaryota</taxon>
        <taxon>Fungi</taxon>
        <taxon>Dikarya</taxon>
        <taxon>Basidiomycota</taxon>
        <taxon>Pucciniomycotina</taxon>
        <taxon>Pucciniomycetes</taxon>
        <taxon>Pucciniales</taxon>
        <taxon>Pucciniaceae</taxon>
        <taxon>Puccinia</taxon>
    </lineage>
</organism>
<reference evidence="2 3" key="1">
    <citation type="submission" date="2017-11" db="EMBL/GenBank/DDBJ databases">
        <title>De novo assembly and phasing of dikaryotic genomes from two isolates of Puccinia coronata f. sp. avenae, the causal agent of oat crown rust.</title>
        <authorList>
            <person name="Miller M.E."/>
            <person name="Zhang Y."/>
            <person name="Omidvar V."/>
            <person name="Sperschneider J."/>
            <person name="Schwessinger B."/>
            <person name="Raley C."/>
            <person name="Palmer J.M."/>
            <person name="Garnica D."/>
            <person name="Upadhyaya N."/>
            <person name="Rathjen J."/>
            <person name="Taylor J.M."/>
            <person name="Park R.F."/>
            <person name="Dodds P.N."/>
            <person name="Hirsch C.D."/>
            <person name="Kianian S.F."/>
            <person name="Figueroa M."/>
        </authorList>
    </citation>
    <scope>NUCLEOTIDE SEQUENCE [LARGE SCALE GENOMIC DNA]</scope>
    <source>
        <strain evidence="2">12SD80</strain>
    </source>
</reference>